<proteinExistence type="predicted"/>
<accession>A0A6C0LN93</accession>
<sequence length="192" mass="21440">MDRQSRVPKKRREPTIYSIYSRGLLTKPVSLPYVTIGKNLQSTIEAYVKKDIEGRCIKEGFVKPDSTKIITFSSGIIERGNIIQFNVVFECDICFPVEGMLISCVVTNVNKAGIQAASSDEQPSPIVVFIARDHSFNTKGFSDVKEGDKCTIRVIGQRFELNDGKVSIIAELVKAPSKEKEKQNQPKIVIED</sequence>
<dbReference type="AlphaFoldDB" id="A0A6C0LN93"/>
<organism evidence="1">
    <name type="scientific">viral metagenome</name>
    <dbReference type="NCBI Taxonomy" id="1070528"/>
    <lineage>
        <taxon>unclassified sequences</taxon>
        <taxon>metagenomes</taxon>
        <taxon>organismal metagenomes</taxon>
    </lineage>
</organism>
<name>A0A6C0LN93_9ZZZZ</name>
<evidence type="ECO:0008006" key="2">
    <source>
        <dbReference type="Google" id="ProtNLM"/>
    </source>
</evidence>
<dbReference type="EMBL" id="MN740522">
    <property type="protein sequence ID" value="QHU31044.1"/>
    <property type="molecule type" value="Genomic_DNA"/>
</dbReference>
<protein>
    <recommendedName>
        <fullName evidence="2">S1 motif domain-containing protein</fullName>
    </recommendedName>
</protein>
<reference evidence="1" key="1">
    <citation type="journal article" date="2020" name="Nature">
        <title>Giant virus diversity and host interactions through global metagenomics.</title>
        <authorList>
            <person name="Schulz F."/>
            <person name="Roux S."/>
            <person name="Paez-Espino D."/>
            <person name="Jungbluth S."/>
            <person name="Walsh D.A."/>
            <person name="Denef V.J."/>
            <person name="McMahon K.D."/>
            <person name="Konstantinidis K.T."/>
            <person name="Eloe-Fadrosh E.A."/>
            <person name="Kyrpides N.C."/>
            <person name="Woyke T."/>
        </authorList>
    </citation>
    <scope>NUCLEOTIDE SEQUENCE</scope>
    <source>
        <strain evidence="1">GVMAG-M-3300027892-73</strain>
    </source>
</reference>
<evidence type="ECO:0000313" key="1">
    <source>
        <dbReference type="EMBL" id="QHU31044.1"/>
    </source>
</evidence>